<evidence type="ECO:0000259" key="1">
    <source>
        <dbReference type="Pfam" id="PF09413"/>
    </source>
</evidence>
<evidence type="ECO:0000313" key="2">
    <source>
        <dbReference type="EMBL" id="SNT07191.1"/>
    </source>
</evidence>
<keyword evidence="3" id="KW-1185">Reference proteome</keyword>
<gene>
    <name evidence="2" type="ORF">SAMN05421770_10438</name>
</gene>
<dbReference type="Gene3D" id="3.30.70.790">
    <property type="entry name" value="UreE, C-terminal domain"/>
    <property type="match status" value="1"/>
</dbReference>
<dbReference type="RefSeq" id="WP_089408712.1">
    <property type="nucleotide sequence ID" value="NZ_FZOU01000004.1"/>
</dbReference>
<protein>
    <submittedName>
        <fullName evidence="2">Putative signal transducing protein</fullName>
    </submittedName>
</protein>
<accession>A0A239JMR8</accession>
<sequence>MSEIDEELVTVGKYLEPADAHMAKGLLDSAGIECFLQGEQANSLLASAFRVRLRVRHADEDAAKEMLAGEVSIGNQWEAANDDEA</sequence>
<dbReference type="SUPFAM" id="SSF54913">
    <property type="entry name" value="GlnB-like"/>
    <property type="match status" value="1"/>
</dbReference>
<reference evidence="2 3" key="1">
    <citation type="submission" date="2017-06" db="EMBL/GenBank/DDBJ databases">
        <authorList>
            <person name="Kim H.J."/>
            <person name="Triplett B.A."/>
        </authorList>
    </citation>
    <scope>NUCLEOTIDE SEQUENCE [LARGE SCALE GENOMIC DNA]</scope>
    <source>
        <strain evidence="2 3">DSM 18704</strain>
    </source>
</reference>
<organism evidence="2 3">
    <name type="scientific">Granulicella rosea</name>
    <dbReference type="NCBI Taxonomy" id="474952"/>
    <lineage>
        <taxon>Bacteria</taxon>
        <taxon>Pseudomonadati</taxon>
        <taxon>Acidobacteriota</taxon>
        <taxon>Terriglobia</taxon>
        <taxon>Terriglobales</taxon>
        <taxon>Acidobacteriaceae</taxon>
        <taxon>Granulicella</taxon>
    </lineage>
</organism>
<evidence type="ECO:0000313" key="3">
    <source>
        <dbReference type="Proteomes" id="UP000198356"/>
    </source>
</evidence>
<proteinExistence type="predicted"/>
<dbReference type="Proteomes" id="UP000198356">
    <property type="component" value="Unassembled WGS sequence"/>
</dbReference>
<dbReference type="EMBL" id="FZOU01000004">
    <property type="protein sequence ID" value="SNT07191.1"/>
    <property type="molecule type" value="Genomic_DNA"/>
</dbReference>
<feature type="domain" description="DUF2007" evidence="1">
    <location>
        <begin position="17"/>
        <end position="68"/>
    </location>
</feature>
<dbReference type="AlphaFoldDB" id="A0A239JMR8"/>
<dbReference type="OrthoDB" id="122419at2"/>
<dbReference type="InterPro" id="IPR018551">
    <property type="entry name" value="DUF2007"/>
</dbReference>
<dbReference type="InterPro" id="IPR011322">
    <property type="entry name" value="N-reg_PII-like_a/b"/>
</dbReference>
<dbReference type="Pfam" id="PF09413">
    <property type="entry name" value="DUF2007"/>
    <property type="match status" value="1"/>
</dbReference>
<name>A0A239JMR8_9BACT</name>